<evidence type="ECO:0008006" key="3">
    <source>
        <dbReference type="Google" id="ProtNLM"/>
    </source>
</evidence>
<dbReference type="Gene3D" id="3.40.50.300">
    <property type="entry name" value="P-loop containing nucleotide triphosphate hydrolases"/>
    <property type="match status" value="1"/>
</dbReference>
<dbReference type="PATRIC" id="fig|1158612.3.peg.3228"/>
<dbReference type="AlphaFoldDB" id="R3W5H9"/>
<dbReference type="Pfam" id="PF13238">
    <property type="entry name" value="AAA_18"/>
    <property type="match status" value="1"/>
</dbReference>
<dbReference type="STRING" id="317735.RU98_GL001295"/>
<dbReference type="eggNOG" id="COG0563">
    <property type="taxonomic scope" value="Bacteria"/>
</dbReference>
<gene>
    <name evidence="1" type="ORF">UC7_03255</name>
</gene>
<dbReference type="SUPFAM" id="SSF52540">
    <property type="entry name" value="P-loop containing nucleoside triphosphate hydrolases"/>
    <property type="match status" value="1"/>
</dbReference>
<dbReference type="Proteomes" id="UP000013840">
    <property type="component" value="Unassembled WGS sequence"/>
</dbReference>
<sequence length="181" mass="21255">MKIQLIGASGTGKSTLGNYIAEKEQIKWIDTDDYLWKDENFSENYPVQQRLKMYHDDRETFERFIVSGSVFSWNPTGFTDRDLLVFLTLDDEQRFQRLIKREIARGGIDSLWLDEQGYQTNDFLEWCKTYYTAQTPSDIGTFAEHNYQIVHSKSPVLKLDSSQPLEILYQSIKHIIEKNPL</sequence>
<protein>
    <recommendedName>
        <fullName evidence="3">Shikimate kinase</fullName>
    </recommendedName>
</protein>
<dbReference type="OrthoDB" id="1201990at2"/>
<reference evidence="1 2" key="1">
    <citation type="submission" date="2013-02" db="EMBL/GenBank/DDBJ databases">
        <title>The Genome Sequence of Enterococcus caccae BAA-1240.</title>
        <authorList>
            <consortium name="The Broad Institute Genome Sequencing Platform"/>
            <consortium name="The Broad Institute Genome Sequencing Center for Infectious Disease"/>
            <person name="Earl A.M."/>
            <person name="Gilmore M.S."/>
            <person name="Lebreton F."/>
            <person name="Walker B."/>
            <person name="Young S.K."/>
            <person name="Zeng Q."/>
            <person name="Gargeya S."/>
            <person name="Fitzgerald M."/>
            <person name="Haas B."/>
            <person name="Abouelleil A."/>
            <person name="Alvarado L."/>
            <person name="Arachchi H.M."/>
            <person name="Berlin A.M."/>
            <person name="Chapman S.B."/>
            <person name="Dewar J."/>
            <person name="Goldberg J."/>
            <person name="Griggs A."/>
            <person name="Gujja S."/>
            <person name="Hansen M."/>
            <person name="Howarth C."/>
            <person name="Imamovic A."/>
            <person name="Larimer J."/>
            <person name="McCowan C."/>
            <person name="Murphy C."/>
            <person name="Neiman D."/>
            <person name="Pearson M."/>
            <person name="Priest M."/>
            <person name="Roberts A."/>
            <person name="Saif S."/>
            <person name="Shea T."/>
            <person name="Sisk P."/>
            <person name="Sykes S."/>
            <person name="Wortman J."/>
            <person name="Nusbaum C."/>
            <person name="Birren B."/>
        </authorList>
    </citation>
    <scope>NUCLEOTIDE SEQUENCE [LARGE SCALE GENOMIC DNA]</scope>
    <source>
        <strain evidence="1 2">ATCC BAA-1240</strain>
    </source>
</reference>
<accession>R3W5H9</accession>
<evidence type="ECO:0000313" key="1">
    <source>
        <dbReference type="EMBL" id="EOL42847.1"/>
    </source>
</evidence>
<dbReference type="PANTHER" id="PTHR37816">
    <property type="entry name" value="YALI0E33011P"/>
    <property type="match status" value="1"/>
</dbReference>
<organism evidence="1 2">
    <name type="scientific">Enterococcus caccae ATCC BAA-1240</name>
    <dbReference type="NCBI Taxonomy" id="1158612"/>
    <lineage>
        <taxon>Bacteria</taxon>
        <taxon>Bacillati</taxon>
        <taxon>Bacillota</taxon>
        <taxon>Bacilli</taxon>
        <taxon>Lactobacillales</taxon>
        <taxon>Enterococcaceae</taxon>
        <taxon>Enterococcus</taxon>
    </lineage>
</organism>
<comment type="caution">
    <text evidence="1">The sequence shown here is derived from an EMBL/GenBank/DDBJ whole genome shotgun (WGS) entry which is preliminary data.</text>
</comment>
<keyword evidence="2" id="KW-1185">Reference proteome</keyword>
<proteinExistence type="predicted"/>
<dbReference type="InterPro" id="IPR052922">
    <property type="entry name" value="Cytidylate_Kinase-2"/>
</dbReference>
<dbReference type="PANTHER" id="PTHR37816:SF2">
    <property type="entry name" value="DNA TOPOLOGY MODULATION PROTEIN FLAR-RELATED PROTEIN"/>
    <property type="match status" value="1"/>
</dbReference>
<dbReference type="EMBL" id="AJAU01000024">
    <property type="protein sequence ID" value="EOL42847.1"/>
    <property type="molecule type" value="Genomic_DNA"/>
</dbReference>
<dbReference type="RefSeq" id="WP_010773326.1">
    <property type="nucleotide sequence ID" value="NZ_KB946335.1"/>
</dbReference>
<evidence type="ECO:0000313" key="2">
    <source>
        <dbReference type="Proteomes" id="UP000013840"/>
    </source>
</evidence>
<name>R3W5H9_9ENTE</name>
<dbReference type="InterPro" id="IPR027417">
    <property type="entry name" value="P-loop_NTPase"/>
</dbReference>